<evidence type="ECO:0000259" key="7">
    <source>
        <dbReference type="Pfam" id="PF02631"/>
    </source>
</evidence>
<dbReference type="Proteomes" id="UP000602395">
    <property type="component" value="Unassembled WGS sequence"/>
</dbReference>
<dbReference type="Gene3D" id="1.10.10.10">
    <property type="entry name" value="Winged helix-like DNA-binding domain superfamily/Winged helix DNA-binding domain"/>
    <property type="match status" value="2"/>
</dbReference>
<comment type="function">
    <text evidence="5">Modulates RecA activity.</text>
</comment>
<name>A0ABR7WJ14_9ACTN</name>
<keyword evidence="4 5" id="KW-0963">Cytoplasm</keyword>
<comment type="caution">
    <text evidence="9">The sequence shown here is derived from an EMBL/GenBank/DDBJ whole genome shotgun (WGS) entry which is preliminary data.</text>
</comment>
<organism evidence="9 10">
    <name type="scientific">Gordonia hankookensis</name>
    <dbReference type="NCBI Taxonomy" id="589403"/>
    <lineage>
        <taxon>Bacteria</taxon>
        <taxon>Bacillati</taxon>
        <taxon>Actinomycetota</taxon>
        <taxon>Actinomycetes</taxon>
        <taxon>Mycobacteriales</taxon>
        <taxon>Gordoniaceae</taxon>
        <taxon>Gordonia</taxon>
    </lineage>
</organism>
<dbReference type="InterPro" id="IPR036388">
    <property type="entry name" value="WH-like_DNA-bd_sf"/>
</dbReference>
<feature type="region of interest" description="Disordered" evidence="6">
    <location>
        <begin position="1"/>
        <end position="27"/>
    </location>
</feature>
<dbReference type="InterPro" id="IPR053924">
    <property type="entry name" value="RecX_HTH_2nd"/>
</dbReference>
<reference evidence="9 10" key="1">
    <citation type="submission" date="2020-09" db="EMBL/GenBank/DDBJ databases">
        <title>Novel species in genus Gordonia.</title>
        <authorList>
            <person name="Zhang G."/>
        </authorList>
    </citation>
    <scope>NUCLEOTIDE SEQUENCE [LARGE SCALE GENOMIC DNA]</scope>
    <source>
        <strain evidence="9 10">ON-33</strain>
    </source>
</reference>
<dbReference type="InterPro" id="IPR053926">
    <property type="entry name" value="RecX_HTH_1st"/>
</dbReference>
<feature type="domain" description="RecX first three-helical" evidence="8">
    <location>
        <begin position="29"/>
        <end position="68"/>
    </location>
</feature>
<dbReference type="RefSeq" id="WP_190268253.1">
    <property type="nucleotide sequence ID" value="NZ_BAABAD010000004.1"/>
</dbReference>
<evidence type="ECO:0000259" key="8">
    <source>
        <dbReference type="Pfam" id="PF21982"/>
    </source>
</evidence>
<dbReference type="Pfam" id="PF21982">
    <property type="entry name" value="RecX_HTH1"/>
    <property type="match status" value="1"/>
</dbReference>
<gene>
    <name evidence="5" type="primary">recX</name>
    <name evidence="9" type="ORF">IDF66_19535</name>
</gene>
<evidence type="ECO:0000256" key="6">
    <source>
        <dbReference type="SAM" id="MobiDB-lite"/>
    </source>
</evidence>
<dbReference type="PANTHER" id="PTHR33602:SF1">
    <property type="entry name" value="REGULATORY PROTEIN RECX FAMILY PROTEIN"/>
    <property type="match status" value="1"/>
</dbReference>
<dbReference type="Pfam" id="PF02631">
    <property type="entry name" value="RecX_HTH2"/>
    <property type="match status" value="1"/>
</dbReference>
<evidence type="ECO:0000256" key="4">
    <source>
        <dbReference type="ARBA" id="ARBA00022490"/>
    </source>
</evidence>
<evidence type="ECO:0000256" key="5">
    <source>
        <dbReference type="HAMAP-Rule" id="MF_01114"/>
    </source>
</evidence>
<evidence type="ECO:0000256" key="2">
    <source>
        <dbReference type="ARBA" id="ARBA00009695"/>
    </source>
</evidence>
<sequence length="194" mass="21712">MRSHPPRWNSDPAVSGTTSDPEERTGPSAWDAALRLLGVRSRSRQEMVDRLTRKGFDAETVDDVMIRLERHQLVDDTEFANEWVRSRHTHSGRGRVALRQELRKKGVDAGIIEAALDDVSPDDERAVAAELVAKKLTPTQIDRLLADPALRDTMFRRLAGMLMRRGYPQSMAIDVVTEALDVVTEALDGVNTEV</sequence>
<evidence type="ECO:0000256" key="1">
    <source>
        <dbReference type="ARBA" id="ARBA00004496"/>
    </source>
</evidence>
<keyword evidence="10" id="KW-1185">Reference proteome</keyword>
<dbReference type="PANTHER" id="PTHR33602">
    <property type="entry name" value="REGULATORY PROTEIN RECX FAMILY PROTEIN"/>
    <property type="match status" value="1"/>
</dbReference>
<evidence type="ECO:0000256" key="3">
    <source>
        <dbReference type="ARBA" id="ARBA00018111"/>
    </source>
</evidence>
<dbReference type="InterPro" id="IPR003783">
    <property type="entry name" value="Regulatory_RecX"/>
</dbReference>
<accession>A0ABR7WJ14</accession>
<protein>
    <recommendedName>
        <fullName evidence="3 5">Regulatory protein RecX</fullName>
    </recommendedName>
</protein>
<evidence type="ECO:0000313" key="10">
    <source>
        <dbReference type="Proteomes" id="UP000602395"/>
    </source>
</evidence>
<evidence type="ECO:0000313" key="9">
    <source>
        <dbReference type="EMBL" id="MBD1321777.1"/>
    </source>
</evidence>
<dbReference type="EMBL" id="JACWMS010000004">
    <property type="protein sequence ID" value="MBD1321777.1"/>
    <property type="molecule type" value="Genomic_DNA"/>
</dbReference>
<dbReference type="HAMAP" id="MF_01114">
    <property type="entry name" value="RecX"/>
    <property type="match status" value="1"/>
</dbReference>
<comment type="similarity">
    <text evidence="2 5">Belongs to the RecX family.</text>
</comment>
<feature type="domain" description="RecX second three-helical" evidence="7">
    <location>
        <begin position="75"/>
        <end position="116"/>
    </location>
</feature>
<comment type="subcellular location">
    <subcellularLocation>
        <location evidence="1 5">Cytoplasm</location>
    </subcellularLocation>
</comment>
<proteinExistence type="inferred from homology"/>